<name>A0AAU7DLG9_9BACT</name>
<dbReference type="PANTHER" id="PTHR31005:SF8">
    <property type="entry name" value="DUF4139 DOMAIN-CONTAINING PROTEIN"/>
    <property type="match status" value="1"/>
</dbReference>
<gene>
    <name evidence="3" type="ORF">P8935_02475</name>
</gene>
<keyword evidence="1" id="KW-0175">Coiled coil</keyword>
<dbReference type="PANTHER" id="PTHR31005">
    <property type="entry name" value="DUF4139 DOMAIN-CONTAINING PROTEIN"/>
    <property type="match status" value="1"/>
</dbReference>
<keyword evidence="2" id="KW-0732">Signal</keyword>
<sequence>MRLSLIAFCLASCTLALAAQTKKLQLPSTPPKLAGPEGLQLGAAQESVVKDLPVRKVVLYKNGVGYFEHAGTVNGNQRVAIDFTSPQLNDVLQSLTVLDEGGGHIAGVNYNSTTPLAEQLKSLSLGMSEDPTSTELFQALRGQRVEVTGGPGGTISGRLMSIESRTEKSGGSDSPNTVDKFYLTLVATSGGVRVIELTPALSVRPTDSNLQGQLDRYLELLSTTHSTGLRHLTLNSLGHGERQLRVSYISEVPVWKATYRLVFPREASGSATMQGWAVVDNTVGADWDNVQLALVAGAPQSFIQPLSQPLYARRPEIPIATEAQTTPQTHEAAESEQKDRTEVAAKLFAPPPASAPRPMAKAANQTVTVEGRGFGNGAGISHSSSMGMATNASTGGVFRATDALQEGDISTNAFDDFFEYSLTQPVTILKNESAMVAILQQEFPAEHVTLWSEAEAHPLRAVWLENTTKLTLDSGSFSIFESGEFAGEGLLDPIHPGEKRLLSYAADQAMRIKVATRESKRNLHHVEMRKGAIIETYKDVASVTYTANNSGDVDRMVLLEHPRRNNDWVLDEESKPAETAPNLYRFRLPVSAHATAKLEVHEHGPEIVRVNLNANEDFSSYLIELVKRVPEAKTQLNPIIDAQVKVADLQHQIEQSKKEEQTATADEARDRENLTALKGNDAARRFVDELNHTEDLLQATRKHTADLEQQKSQALDNLNTQISNLSFDWDETVTK</sequence>
<reference evidence="3" key="1">
    <citation type="submission" date="2023-03" db="EMBL/GenBank/DDBJ databases">
        <title>Edaphobacter sp.</title>
        <authorList>
            <person name="Huber K.J."/>
            <person name="Papendorf J."/>
            <person name="Pilke C."/>
            <person name="Bunk B."/>
            <person name="Sproeer C."/>
            <person name="Pester M."/>
        </authorList>
    </citation>
    <scope>NUCLEOTIDE SEQUENCE</scope>
    <source>
        <strain evidence="3">DSM 110680</strain>
    </source>
</reference>
<dbReference type="AlphaFoldDB" id="A0AAU7DLG9"/>
<dbReference type="RefSeq" id="WP_348263429.1">
    <property type="nucleotide sequence ID" value="NZ_CP121196.1"/>
</dbReference>
<feature type="chain" id="PRO_5043436748" description="DUF4139 domain-containing protein" evidence="2">
    <location>
        <begin position="19"/>
        <end position="735"/>
    </location>
</feature>
<feature type="coiled-coil region" evidence="1">
    <location>
        <begin position="639"/>
        <end position="666"/>
    </location>
</feature>
<organism evidence="3">
    <name type="scientific">Telmatobacter sp. DSM 110680</name>
    <dbReference type="NCBI Taxonomy" id="3036704"/>
    <lineage>
        <taxon>Bacteria</taxon>
        <taxon>Pseudomonadati</taxon>
        <taxon>Acidobacteriota</taxon>
        <taxon>Terriglobia</taxon>
        <taxon>Terriglobales</taxon>
        <taxon>Acidobacteriaceae</taxon>
        <taxon>Telmatobacter</taxon>
    </lineage>
</organism>
<dbReference type="InterPro" id="IPR011935">
    <property type="entry name" value="CHP02231"/>
</dbReference>
<evidence type="ECO:0008006" key="4">
    <source>
        <dbReference type="Google" id="ProtNLM"/>
    </source>
</evidence>
<evidence type="ECO:0000256" key="2">
    <source>
        <dbReference type="SAM" id="SignalP"/>
    </source>
</evidence>
<proteinExistence type="predicted"/>
<protein>
    <recommendedName>
        <fullName evidence="4">DUF4139 domain-containing protein</fullName>
    </recommendedName>
</protein>
<evidence type="ECO:0000313" key="3">
    <source>
        <dbReference type="EMBL" id="XBH18206.1"/>
    </source>
</evidence>
<feature type="signal peptide" evidence="2">
    <location>
        <begin position="1"/>
        <end position="18"/>
    </location>
</feature>
<evidence type="ECO:0000256" key="1">
    <source>
        <dbReference type="SAM" id="Coils"/>
    </source>
</evidence>
<dbReference type="EMBL" id="CP121196">
    <property type="protein sequence ID" value="XBH18206.1"/>
    <property type="molecule type" value="Genomic_DNA"/>
</dbReference>
<accession>A0AAU7DLG9</accession>